<keyword evidence="5" id="KW-1185">Reference proteome</keyword>
<evidence type="ECO:0000256" key="1">
    <source>
        <dbReference type="ARBA" id="ARBA00022723"/>
    </source>
</evidence>
<evidence type="ECO:0000259" key="3">
    <source>
        <dbReference type="Pfam" id="PF06155"/>
    </source>
</evidence>
<dbReference type="InterPro" id="IPR010376">
    <property type="entry name" value="GBBH-like_N"/>
</dbReference>
<accession>A0ABU9YUR8</accession>
<evidence type="ECO:0000313" key="5">
    <source>
        <dbReference type="Proteomes" id="UP001410394"/>
    </source>
</evidence>
<dbReference type="EMBL" id="JBDIVE010000001">
    <property type="protein sequence ID" value="MEN3067377.1"/>
    <property type="molecule type" value="Genomic_DNA"/>
</dbReference>
<keyword evidence="2" id="KW-0408">Iron</keyword>
<feature type="domain" description="Gamma-butyrobetaine hydroxylase-like N-terminal" evidence="3">
    <location>
        <begin position="7"/>
        <end position="91"/>
    </location>
</feature>
<dbReference type="PANTHER" id="PTHR35303">
    <property type="entry name" value="OS02G0197800 PROTEIN"/>
    <property type="match status" value="1"/>
</dbReference>
<dbReference type="Proteomes" id="UP001410394">
    <property type="component" value="Unassembled WGS sequence"/>
</dbReference>
<evidence type="ECO:0000313" key="4">
    <source>
        <dbReference type="EMBL" id="MEN3067377.1"/>
    </source>
</evidence>
<organism evidence="4 5">
    <name type="scientific">Uliginosibacterium sediminicola</name>
    <dbReference type="NCBI Taxonomy" id="2024550"/>
    <lineage>
        <taxon>Bacteria</taxon>
        <taxon>Pseudomonadati</taxon>
        <taxon>Pseudomonadota</taxon>
        <taxon>Betaproteobacteria</taxon>
        <taxon>Rhodocyclales</taxon>
        <taxon>Zoogloeaceae</taxon>
        <taxon>Uliginosibacterium</taxon>
    </lineage>
</organism>
<dbReference type="Gene3D" id="3.30.2020.30">
    <property type="match status" value="1"/>
</dbReference>
<protein>
    <submittedName>
        <fullName evidence="4">DUF971 domain-containing protein</fullName>
    </submittedName>
</protein>
<name>A0ABU9YUR8_9RHOO</name>
<comment type="caution">
    <text evidence="4">The sequence shown here is derived from an EMBL/GenBank/DDBJ whole genome shotgun (WGS) entry which is preliminary data.</text>
</comment>
<reference evidence="4 5" key="1">
    <citation type="journal article" date="2018" name="Int. J. Syst. Evol. Microbiol.">
        <title>Uliginosibacterium sediminicola sp. nov., isolated from freshwater sediment.</title>
        <authorList>
            <person name="Hwang W.M."/>
            <person name="Kim S.M."/>
            <person name="Kang K."/>
            <person name="Ahn T.Y."/>
        </authorList>
    </citation>
    <scope>NUCLEOTIDE SEQUENCE [LARGE SCALE GENOMIC DNA]</scope>
    <source>
        <strain evidence="4 5">M1-21</strain>
    </source>
</reference>
<dbReference type="RefSeq" id="WP_345918144.1">
    <property type="nucleotide sequence ID" value="NZ_JBDIVE010000001.1"/>
</dbReference>
<dbReference type="Pfam" id="PF06155">
    <property type="entry name" value="GBBH-like_N"/>
    <property type="match status" value="1"/>
</dbReference>
<sequence length="130" mass="14324">MSIPTEIRLHQQSRLLEVHFEDGVAAQLSCELLRVYSPSAEVRGHGAGQEVLQTGKRNVNIQAIEPVGQYAVKLVFSDGHDSGLYTWDYLYKLALEHETLWAQYLQQLEAAGASRDIATAPPAAKGCGHH</sequence>
<evidence type="ECO:0000256" key="2">
    <source>
        <dbReference type="ARBA" id="ARBA00023004"/>
    </source>
</evidence>
<keyword evidence="1" id="KW-0479">Metal-binding</keyword>
<gene>
    <name evidence="4" type="ORF">ABDB84_02730</name>
</gene>
<proteinExistence type="predicted"/>
<dbReference type="PANTHER" id="PTHR35303:SF5">
    <property type="entry name" value="OS02G0197800 PROTEIN"/>
    <property type="match status" value="1"/>
</dbReference>
<dbReference type="InterPro" id="IPR038492">
    <property type="entry name" value="GBBH-like_N_sf"/>
</dbReference>